<evidence type="ECO:0000256" key="1">
    <source>
        <dbReference type="SAM" id="SignalP"/>
    </source>
</evidence>
<dbReference type="GeneID" id="116307781"/>
<organism evidence="2 3">
    <name type="scientific">Actinia tenebrosa</name>
    <name type="common">Australian red waratah sea anemone</name>
    <dbReference type="NCBI Taxonomy" id="6105"/>
    <lineage>
        <taxon>Eukaryota</taxon>
        <taxon>Metazoa</taxon>
        <taxon>Cnidaria</taxon>
        <taxon>Anthozoa</taxon>
        <taxon>Hexacorallia</taxon>
        <taxon>Actiniaria</taxon>
        <taxon>Actiniidae</taxon>
        <taxon>Actinia</taxon>
    </lineage>
</organism>
<dbReference type="Proteomes" id="UP000515163">
    <property type="component" value="Unplaced"/>
</dbReference>
<accession>A0A6P8J827</accession>
<dbReference type="KEGG" id="aten:116307781"/>
<dbReference type="AlphaFoldDB" id="A0A6P8J827"/>
<evidence type="ECO:0000313" key="3">
    <source>
        <dbReference type="RefSeq" id="XP_031573948.1"/>
    </source>
</evidence>
<proteinExistence type="predicted"/>
<dbReference type="InParanoid" id="A0A6P8J827"/>
<keyword evidence="1" id="KW-0732">Signal</keyword>
<feature type="chain" id="PRO_5028264779" evidence="1">
    <location>
        <begin position="22"/>
        <end position="240"/>
    </location>
</feature>
<gene>
    <name evidence="3" type="primary">LOC116307781</name>
</gene>
<keyword evidence="2" id="KW-1185">Reference proteome</keyword>
<protein>
    <submittedName>
        <fullName evidence="3">Uncharacterized protein LOC116307781</fullName>
    </submittedName>
</protein>
<dbReference type="OrthoDB" id="5989886at2759"/>
<reference evidence="3" key="1">
    <citation type="submission" date="2025-08" db="UniProtKB">
        <authorList>
            <consortium name="RefSeq"/>
        </authorList>
    </citation>
    <scope>IDENTIFICATION</scope>
    <source>
        <tissue evidence="3">Tentacle</tissue>
    </source>
</reference>
<sequence length="240" mass="25601">MAIGIVFFVLLLGATLTLADAESDSYNDECPDIARALGDGCYVSAFDCSEIKCEDQSLGNKDLTLTIKINKCDDPPTVDITVEALGVSWTQNFKSDQRIAVPGLSFSAPGNLGSAGIYVKVQLQDTGSNLKLKIILLSGVQLLESFETLTSLTLAESDLPISTWECGIVRWWESLSTFLKFLVVCGGLVVLGTLGTCCCCCCCRCCRTKSSGSVVVIPPTAATVTSTNTNVPMQPFVNEI</sequence>
<name>A0A6P8J827_ACTTE</name>
<feature type="signal peptide" evidence="1">
    <location>
        <begin position="1"/>
        <end position="21"/>
    </location>
</feature>
<dbReference type="RefSeq" id="XP_031573948.1">
    <property type="nucleotide sequence ID" value="XM_031718088.1"/>
</dbReference>
<evidence type="ECO:0000313" key="2">
    <source>
        <dbReference type="Proteomes" id="UP000515163"/>
    </source>
</evidence>